<keyword evidence="13" id="KW-1185">Reference proteome</keyword>
<dbReference type="InterPro" id="IPR002123">
    <property type="entry name" value="Plipid/glycerol_acylTrfase"/>
</dbReference>
<evidence type="ECO:0000256" key="7">
    <source>
        <dbReference type="ARBA" id="ARBA00022679"/>
    </source>
</evidence>
<accession>A0ABT4JTH0</accession>
<dbReference type="EMBL" id="JAPUBN010000013">
    <property type="protein sequence ID" value="MCZ2721322.1"/>
    <property type="molecule type" value="Genomic_DNA"/>
</dbReference>
<evidence type="ECO:0000256" key="2">
    <source>
        <dbReference type="ARBA" id="ARBA00004728"/>
    </source>
</evidence>
<dbReference type="RefSeq" id="WP_269124002.1">
    <property type="nucleotide sequence ID" value="NZ_JAPUBN010000013.1"/>
</dbReference>
<evidence type="ECO:0000256" key="9">
    <source>
        <dbReference type="RuleBase" id="RU361267"/>
    </source>
</evidence>
<protein>
    <recommendedName>
        <fullName evidence="6 9">1-acyl-sn-glycerol-3-phosphate acyltransferase</fullName>
        <ecNumber evidence="5 9">2.3.1.51</ecNumber>
    </recommendedName>
</protein>
<comment type="pathway">
    <text evidence="3">Lipid metabolism.</text>
</comment>
<dbReference type="NCBIfam" id="TIGR00530">
    <property type="entry name" value="AGP_acyltrn"/>
    <property type="match status" value="1"/>
</dbReference>
<dbReference type="PANTHER" id="PTHR10434:SF11">
    <property type="entry name" value="1-ACYL-SN-GLYCEROL-3-PHOSPHATE ACYLTRANSFERASE"/>
    <property type="match status" value="1"/>
</dbReference>
<comment type="caution">
    <text evidence="12">The sequence shown here is derived from an EMBL/GenBank/DDBJ whole genome shotgun (WGS) entry which is preliminary data.</text>
</comment>
<proteinExistence type="inferred from homology"/>
<comment type="domain">
    <text evidence="9">The HXXXXD motif is essential for acyltransferase activity and may constitute the binding site for the phosphate moiety of the glycerol-3-phosphate.</text>
</comment>
<keyword evidence="9" id="KW-0444">Lipid biosynthesis</keyword>
<dbReference type="Pfam" id="PF01553">
    <property type="entry name" value="Acyltransferase"/>
    <property type="match status" value="1"/>
</dbReference>
<evidence type="ECO:0000256" key="6">
    <source>
        <dbReference type="ARBA" id="ARBA00016139"/>
    </source>
</evidence>
<evidence type="ECO:0000256" key="3">
    <source>
        <dbReference type="ARBA" id="ARBA00005189"/>
    </source>
</evidence>
<dbReference type="PANTHER" id="PTHR10434">
    <property type="entry name" value="1-ACYL-SN-GLYCEROL-3-PHOSPHATE ACYLTRANSFERASE"/>
    <property type="match status" value="1"/>
</dbReference>
<organism evidence="12 13">
    <name type="scientific">Marinomonas phaeophyticola</name>
    <dbReference type="NCBI Taxonomy" id="3004091"/>
    <lineage>
        <taxon>Bacteria</taxon>
        <taxon>Pseudomonadati</taxon>
        <taxon>Pseudomonadota</taxon>
        <taxon>Gammaproteobacteria</taxon>
        <taxon>Oceanospirillales</taxon>
        <taxon>Oceanospirillaceae</taxon>
        <taxon>Marinomonas</taxon>
    </lineage>
</organism>
<keyword evidence="10" id="KW-0472">Membrane</keyword>
<keyword evidence="9" id="KW-0594">Phospholipid biosynthesis</keyword>
<dbReference type="EC" id="2.3.1.51" evidence="5 9"/>
<evidence type="ECO:0000313" key="12">
    <source>
        <dbReference type="EMBL" id="MCZ2721322.1"/>
    </source>
</evidence>
<dbReference type="SMART" id="SM00563">
    <property type="entry name" value="PlsC"/>
    <property type="match status" value="1"/>
</dbReference>
<feature type="transmembrane region" description="Helical" evidence="10">
    <location>
        <begin position="70"/>
        <end position="89"/>
    </location>
</feature>
<reference evidence="12" key="1">
    <citation type="submission" date="2022-12" db="EMBL/GenBank/DDBJ databases">
        <title>Marinomonas 15G1-11 sp. nov, isolated from marine algae.</title>
        <authorList>
            <person name="Butt M."/>
            <person name="Choi D.G."/>
            <person name="Kim J.M."/>
            <person name="Lee J.K."/>
            <person name="Baek J.H."/>
            <person name="Jeon C.O."/>
        </authorList>
    </citation>
    <scope>NUCLEOTIDE SEQUENCE</scope>
    <source>
        <strain evidence="12">15G1-11</strain>
    </source>
</reference>
<comment type="similarity">
    <text evidence="4 9">Belongs to the 1-acyl-sn-glycerol-3-phosphate acyltransferase family.</text>
</comment>
<name>A0ABT4JTH0_9GAMM</name>
<keyword evidence="9" id="KW-1208">Phospholipid metabolism</keyword>
<dbReference type="Proteomes" id="UP001149719">
    <property type="component" value="Unassembled WGS sequence"/>
</dbReference>
<keyword evidence="10" id="KW-0812">Transmembrane</keyword>
<evidence type="ECO:0000256" key="1">
    <source>
        <dbReference type="ARBA" id="ARBA00001141"/>
    </source>
</evidence>
<evidence type="ECO:0000313" key="13">
    <source>
        <dbReference type="Proteomes" id="UP001149719"/>
    </source>
</evidence>
<feature type="domain" description="Phospholipid/glycerol acyltransferase" evidence="11">
    <location>
        <begin position="40"/>
        <end position="155"/>
    </location>
</feature>
<keyword evidence="10" id="KW-1133">Transmembrane helix</keyword>
<sequence length="212" mass="24010">MFRSLNKVYYVCHAFAYSSRFIGLSVEPRITAESKLPKQAVYVGNHQNSFDLFIFPSLFPKRTVTVGKKSIVWIPIFGLLYWASGNILINRTNRKKAIATIDQIVDQMKASHLSIWMFPEGTRSRGRGLLPFKSGAFHAAVQAGLPIIPVVSSDIHNKIKLSRWNNGKVIVEMLAPISTENLSVEDIPSLMEECRQIMENKLQELTKESEEE</sequence>
<evidence type="ECO:0000256" key="4">
    <source>
        <dbReference type="ARBA" id="ARBA00008655"/>
    </source>
</evidence>
<comment type="catalytic activity">
    <reaction evidence="1 9">
        <text>a 1-acyl-sn-glycero-3-phosphate + an acyl-CoA = a 1,2-diacyl-sn-glycero-3-phosphate + CoA</text>
        <dbReference type="Rhea" id="RHEA:19709"/>
        <dbReference type="ChEBI" id="CHEBI:57287"/>
        <dbReference type="ChEBI" id="CHEBI:57970"/>
        <dbReference type="ChEBI" id="CHEBI:58342"/>
        <dbReference type="ChEBI" id="CHEBI:58608"/>
        <dbReference type="EC" id="2.3.1.51"/>
    </reaction>
</comment>
<dbReference type="InterPro" id="IPR004552">
    <property type="entry name" value="AGP_acyltrans"/>
</dbReference>
<keyword evidence="7 9" id="KW-0808">Transferase</keyword>
<dbReference type="GO" id="GO:0003841">
    <property type="term" value="F:1-acylglycerol-3-phosphate O-acyltransferase activity"/>
    <property type="evidence" value="ECO:0007669"/>
    <property type="project" value="UniProtKB-EC"/>
</dbReference>
<comment type="pathway">
    <text evidence="2">Phospholipid metabolism; CDP-diacylglycerol biosynthesis; CDP-diacylglycerol from sn-glycerol 3-phosphate: step 2/3.</text>
</comment>
<evidence type="ECO:0000256" key="10">
    <source>
        <dbReference type="SAM" id="Phobius"/>
    </source>
</evidence>
<keyword evidence="9" id="KW-0443">Lipid metabolism</keyword>
<evidence type="ECO:0000256" key="5">
    <source>
        <dbReference type="ARBA" id="ARBA00013211"/>
    </source>
</evidence>
<dbReference type="SUPFAM" id="SSF69593">
    <property type="entry name" value="Glycerol-3-phosphate (1)-acyltransferase"/>
    <property type="match status" value="1"/>
</dbReference>
<evidence type="ECO:0000256" key="8">
    <source>
        <dbReference type="ARBA" id="ARBA00023315"/>
    </source>
</evidence>
<dbReference type="CDD" id="cd07989">
    <property type="entry name" value="LPLAT_AGPAT-like"/>
    <property type="match status" value="1"/>
</dbReference>
<gene>
    <name evidence="12" type="ORF">O1D97_06590</name>
</gene>
<evidence type="ECO:0000259" key="11">
    <source>
        <dbReference type="SMART" id="SM00563"/>
    </source>
</evidence>
<keyword evidence="8 9" id="KW-0012">Acyltransferase</keyword>